<feature type="region of interest" description="Disordered" evidence="1">
    <location>
        <begin position="39"/>
        <end position="111"/>
    </location>
</feature>
<feature type="region of interest" description="Disordered" evidence="1">
    <location>
        <begin position="271"/>
        <end position="292"/>
    </location>
</feature>
<name>E2B1E1_CAMFO</name>
<evidence type="ECO:0000313" key="3">
    <source>
        <dbReference type="Proteomes" id="UP000000311"/>
    </source>
</evidence>
<evidence type="ECO:0000313" key="2">
    <source>
        <dbReference type="EMBL" id="EFN60484.1"/>
    </source>
</evidence>
<gene>
    <name evidence="2" type="ORF">EAG_01162</name>
</gene>
<accession>E2B1E1</accession>
<proteinExistence type="predicted"/>
<dbReference type="InParanoid" id="E2B1E1"/>
<organism evidence="3">
    <name type="scientific">Camponotus floridanus</name>
    <name type="common">Florida carpenter ant</name>
    <dbReference type="NCBI Taxonomy" id="104421"/>
    <lineage>
        <taxon>Eukaryota</taxon>
        <taxon>Metazoa</taxon>
        <taxon>Ecdysozoa</taxon>
        <taxon>Arthropoda</taxon>
        <taxon>Hexapoda</taxon>
        <taxon>Insecta</taxon>
        <taxon>Pterygota</taxon>
        <taxon>Neoptera</taxon>
        <taxon>Endopterygota</taxon>
        <taxon>Hymenoptera</taxon>
        <taxon>Apocrita</taxon>
        <taxon>Aculeata</taxon>
        <taxon>Formicoidea</taxon>
        <taxon>Formicidae</taxon>
        <taxon>Formicinae</taxon>
        <taxon>Camponotus</taxon>
    </lineage>
</organism>
<dbReference type="Proteomes" id="UP000000311">
    <property type="component" value="Unassembled WGS sequence"/>
</dbReference>
<protein>
    <submittedName>
        <fullName evidence="2">Uncharacterized protein</fullName>
    </submittedName>
</protein>
<sequence length="292" mass="33241">MATRRRLRSLILLESELLHWWEGSIIVFYPNRSALDGDPGNPNLWHPDNADPRSPVADRQQLPANSPVRFRTKGSRRRRTTTTTISRIQRSKGGGNGRSGAMNEKKETQSIATVRRNSRCVIDRNGIIDVRFLRRQQYERRSLRRAQKAQGRVAGTRGVLYRLDRFKRPTMSPAEGRWLFRAASCPRLRVPRKNIVYQHESAPATRGSRSSYPDALNACTQKDRLVTSRAYNRHFVQQGDICPSYGTDSTCIRSFSVARTLTGVGRVRDMADEDETRDVVEKQAPGGYGRRG</sequence>
<feature type="compositionally biased region" description="Basic residues" evidence="1">
    <location>
        <begin position="70"/>
        <end position="80"/>
    </location>
</feature>
<keyword evidence="3" id="KW-1185">Reference proteome</keyword>
<dbReference type="AlphaFoldDB" id="E2B1E1"/>
<dbReference type="EMBL" id="GL444886">
    <property type="protein sequence ID" value="EFN60484.1"/>
    <property type="molecule type" value="Genomic_DNA"/>
</dbReference>
<evidence type="ECO:0000256" key="1">
    <source>
        <dbReference type="SAM" id="MobiDB-lite"/>
    </source>
</evidence>
<reference evidence="2 3" key="1">
    <citation type="journal article" date="2010" name="Science">
        <title>Genomic comparison of the ants Camponotus floridanus and Harpegnathos saltator.</title>
        <authorList>
            <person name="Bonasio R."/>
            <person name="Zhang G."/>
            <person name="Ye C."/>
            <person name="Mutti N.S."/>
            <person name="Fang X."/>
            <person name="Qin N."/>
            <person name="Donahue G."/>
            <person name="Yang P."/>
            <person name="Li Q."/>
            <person name="Li C."/>
            <person name="Zhang P."/>
            <person name="Huang Z."/>
            <person name="Berger S.L."/>
            <person name="Reinberg D."/>
            <person name="Wang J."/>
            <person name="Liebig J."/>
        </authorList>
    </citation>
    <scope>NUCLEOTIDE SEQUENCE [LARGE SCALE GENOMIC DNA]</scope>
    <source>
        <strain evidence="3">C129</strain>
    </source>
</reference>